<dbReference type="AlphaFoldDB" id="A0AAD0QVD2"/>
<dbReference type="InterPro" id="IPR025085">
    <property type="entry name" value="pPIWI_RE_X"/>
</dbReference>
<dbReference type="Pfam" id="PF18157">
    <property type="entry name" value="MID_pPIWI_RE"/>
    <property type="match status" value="1"/>
</dbReference>
<evidence type="ECO:0000259" key="2">
    <source>
        <dbReference type="Pfam" id="PF13111"/>
    </source>
</evidence>
<dbReference type="GeneID" id="49613354"/>
<feature type="domain" description="Prokaryotic pPIWI-RE MID" evidence="3">
    <location>
        <begin position="405"/>
        <end position="507"/>
    </location>
</feature>
<dbReference type="Proteomes" id="UP000256503">
    <property type="component" value="Chromosome"/>
</dbReference>
<name>A0AAD0QVD2_PSEDL</name>
<gene>
    <name evidence="4" type="ORF">DVB73_07985</name>
</gene>
<dbReference type="InterPro" id="IPR024996">
    <property type="entry name" value="RNaseH_pPIWI_RE"/>
</dbReference>
<dbReference type="EMBL" id="CP031146">
    <property type="protein sequence ID" value="AXM95737.1"/>
    <property type="molecule type" value="Genomic_DNA"/>
</dbReference>
<proteinExistence type="predicted"/>
<evidence type="ECO:0000259" key="1">
    <source>
        <dbReference type="Pfam" id="PF13032"/>
    </source>
</evidence>
<organism evidence="4 5">
    <name type="scientific">Pseudomonas plecoglossicida</name>
    <dbReference type="NCBI Taxonomy" id="70775"/>
    <lineage>
        <taxon>Bacteria</taxon>
        <taxon>Pseudomonadati</taxon>
        <taxon>Pseudomonadota</taxon>
        <taxon>Gammaproteobacteria</taxon>
        <taxon>Pseudomonadales</taxon>
        <taxon>Pseudomonadaceae</taxon>
        <taxon>Pseudomonas</taxon>
    </lineage>
</organism>
<evidence type="ECO:0000259" key="3">
    <source>
        <dbReference type="Pfam" id="PF18157"/>
    </source>
</evidence>
<dbReference type="Pfam" id="PF13032">
    <property type="entry name" value="RNaseH_pPIWI_RE"/>
    <property type="match status" value="1"/>
</dbReference>
<feature type="domain" description="pPIWI-RE RNaseH" evidence="1">
    <location>
        <begin position="529"/>
        <end position="768"/>
    </location>
</feature>
<reference evidence="4 5" key="1">
    <citation type="submission" date="2018-07" db="EMBL/GenBank/DDBJ databases">
        <title>Complete genome sequence of a Pseudomonas plecoglossicida strain pathogenic to the marine fish, Larimichthys crocea.</title>
        <authorList>
            <person name="Tao Z."/>
        </authorList>
    </citation>
    <scope>NUCLEOTIDE SEQUENCE [LARGE SCALE GENOMIC DNA]</scope>
    <source>
        <strain evidence="4 5">XSDHY-P</strain>
    </source>
</reference>
<dbReference type="InterPro" id="IPR040496">
    <property type="entry name" value="MID_pPIWI_RE"/>
</dbReference>
<protein>
    <submittedName>
        <fullName evidence="4">DUF3893 domain-containing protein</fullName>
    </submittedName>
</protein>
<evidence type="ECO:0000313" key="5">
    <source>
        <dbReference type="Proteomes" id="UP000256503"/>
    </source>
</evidence>
<feature type="domain" description="pPIWI-RE module N-terminal" evidence="2">
    <location>
        <begin position="25"/>
        <end position="236"/>
    </location>
</feature>
<evidence type="ECO:0000313" key="4">
    <source>
        <dbReference type="EMBL" id="AXM95737.1"/>
    </source>
</evidence>
<dbReference type="Pfam" id="PF13111">
    <property type="entry name" value="pPIWI_RE_X"/>
    <property type="match status" value="1"/>
</dbReference>
<accession>A0AAD0QVD2</accession>
<dbReference type="RefSeq" id="WP_016392247.1">
    <property type="nucleotide sequence ID" value="NZ_BSOM01000028.1"/>
</dbReference>
<sequence>MKGLELRTSLFEFDAGQLGNAYRAVIGPHYLDAWQALQGLARKPHPGLPSVGLEEMLATLSGGPVKVNMFPQQDGGVSAILMLRPLPIDTLNDALNLWSKDVMQAWKQELAEFEGKLVVTDLVPLDTVGLVAPGDVSSLAYIVIPWLVGQALTRTPMQATKPIKLYQGADGSVLAWDDPVISESDVRYASALHIIEPDLVLLNGRPQPYLQLRVRLSRVMPNLVGKKKNAWVKTGDLIVRAKIKTRPAGDGWKTTYEHPIEKLLAFMGVPAFPPMVEGDIPVDSDVRPIYAIQPSNPLIGSGAGPLFLDQACFHLLASLPGTKPLLARKAVGRLAEEKATVSADTVNLNVMVLAAHADVMLRLHTAASSLARDTKFFQKVAPPLINLVRLDVTDAQRMLEGKHDPNTLSEWLQNQVVPAAKQHAQGGVKVMIVETSALAASRDGDLDPKHVIRRVLAKHGIATQFIMHIDPDAESKKRKPTDEERDFKAINSVIEAIRLSGYLPAPLPKVKSVPIGTTVLAILLDRIQEKGPAKFLPIITRMSLGGHEPEVFWFDSSVDGSGRWMGYSEGLAAIHATPTLLAFPHVTTLVSQCFLDCKINPKDSLIVCLDVYLRTFYGGLKDSPGQGMPPIPPRAAVVRIRADEQVAQMTGNHSLFPHTPRFVGPKIGVFQSNESPCVFYFVSPSKQFGSIRSLRDNTRYDVSGRNLKDPWQQLGVTEIVIMEAGTFPNSTVVAEQVALLCRNAPLWDGHLRLPGPMHLAMKVAEDHPILEMRRKTEANRADG</sequence>